<comment type="cofactor">
    <cofactor evidence="1">
        <name>FAD</name>
        <dbReference type="ChEBI" id="CHEBI:57692"/>
    </cofactor>
</comment>
<dbReference type="InterPro" id="IPR009075">
    <property type="entry name" value="AcylCo_DH/oxidase_C"/>
</dbReference>
<evidence type="ECO:0000256" key="4">
    <source>
        <dbReference type="ARBA" id="ARBA00022827"/>
    </source>
</evidence>
<dbReference type="PANTHER" id="PTHR42803:SF3">
    <property type="entry name" value="ACYL-COA DEHYDROGENASE-RELATED"/>
    <property type="match status" value="1"/>
</dbReference>
<keyword evidence="8" id="KW-1185">Reference proteome</keyword>
<proteinExistence type="inferred from homology"/>
<dbReference type="InterPro" id="IPR046373">
    <property type="entry name" value="Acyl-CoA_Oxase/DH_mid-dom_sf"/>
</dbReference>
<dbReference type="PANTHER" id="PTHR42803">
    <property type="entry name" value="ACYL-COA DEHYDROGENASE"/>
    <property type="match status" value="1"/>
</dbReference>
<organism evidence="7 8">
    <name type="scientific">Rugamonas rubra</name>
    <dbReference type="NCBI Taxonomy" id="758825"/>
    <lineage>
        <taxon>Bacteria</taxon>
        <taxon>Pseudomonadati</taxon>
        <taxon>Pseudomonadota</taxon>
        <taxon>Betaproteobacteria</taxon>
        <taxon>Burkholderiales</taxon>
        <taxon>Oxalobacteraceae</taxon>
        <taxon>Telluria group</taxon>
        <taxon>Rugamonas</taxon>
    </lineage>
</organism>
<evidence type="ECO:0000256" key="1">
    <source>
        <dbReference type="ARBA" id="ARBA00001974"/>
    </source>
</evidence>
<feature type="domain" description="Acyl-CoA dehydrogenase/oxidase C-terminal" evidence="5">
    <location>
        <begin position="306"/>
        <end position="470"/>
    </location>
</feature>
<evidence type="ECO:0000256" key="2">
    <source>
        <dbReference type="ARBA" id="ARBA00009347"/>
    </source>
</evidence>
<name>A0A1I4PIC4_9BURK</name>
<comment type="similarity">
    <text evidence="2">Belongs to the acyl-CoA dehydrogenase family.</text>
</comment>
<evidence type="ECO:0000256" key="3">
    <source>
        <dbReference type="ARBA" id="ARBA00022630"/>
    </source>
</evidence>
<evidence type="ECO:0000259" key="6">
    <source>
        <dbReference type="Pfam" id="PF12806"/>
    </source>
</evidence>
<keyword evidence="3" id="KW-0285">Flavoprotein</keyword>
<dbReference type="InterPro" id="IPR009100">
    <property type="entry name" value="AcylCoA_DH/oxidase_NM_dom_sf"/>
</dbReference>
<dbReference type="AlphaFoldDB" id="A0A1I4PIC4"/>
<reference evidence="7 8" key="1">
    <citation type="submission" date="2016-10" db="EMBL/GenBank/DDBJ databases">
        <authorList>
            <person name="de Groot N.N."/>
        </authorList>
    </citation>
    <scope>NUCLEOTIDE SEQUENCE [LARGE SCALE GENOMIC DNA]</scope>
    <source>
        <strain evidence="7 8">ATCC 43154</strain>
    </source>
</reference>
<dbReference type="Proteomes" id="UP000199470">
    <property type="component" value="Unassembled WGS sequence"/>
</dbReference>
<dbReference type="OrthoDB" id="9770681at2"/>
<dbReference type="InterPro" id="IPR052166">
    <property type="entry name" value="Diverse_Acyl-CoA_DH"/>
</dbReference>
<dbReference type="EMBL" id="FOTW01000016">
    <property type="protein sequence ID" value="SFM27592.1"/>
    <property type="molecule type" value="Genomic_DNA"/>
</dbReference>
<gene>
    <name evidence="7" type="ORF">SAMN02982985_03445</name>
</gene>
<dbReference type="GO" id="GO:0016627">
    <property type="term" value="F:oxidoreductase activity, acting on the CH-CH group of donors"/>
    <property type="evidence" value="ECO:0007669"/>
    <property type="project" value="InterPro"/>
</dbReference>
<evidence type="ECO:0000259" key="5">
    <source>
        <dbReference type="Pfam" id="PF00441"/>
    </source>
</evidence>
<protein>
    <submittedName>
        <fullName evidence="7">Butyryl-CoA dehydrogenase</fullName>
    </submittedName>
</protein>
<dbReference type="InterPro" id="IPR037069">
    <property type="entry name" value="AcylCoA_DH/ox_N_sf"/>
</dbReference>
<dbReference type="Pfam" id="PF12806">
    <property type="entry name" value="Acyl-CoA_dh_C"/>
    <property type="match status" value="1"/>
</dbReference>
<evidence type="ECO:0000313" key="7">
    <source>
        <dbReference type="EMBL" id="SFM27592.1"/>
    </source>
</evidence>
<dbReference type="SUPFAM" id="SSF56645">
    <property type="entry name" value="Acyl-CoA dehydrogenase NM domain-like"/>
    <property type="match status" value="1"/>
</dbReference>
<evidence type="ECO:0000313" key="8">
    <source>
        <dbReference type="Proteomes" id="UP000199470"/>
    </source>
</evidence>
<dbReference type="GO" id="GO:0050660">
    <property type="term" value="F:flavin adenine dinucleotide binding"/>
    <property type="evidence" value="ECO:0007669"/>
    <property type="project" value="InterPro"/>
</dbReference>
<dbReference type="SUPFAM" id="SSF47203">
    <property type="entry name" value="Acyl-CoA dehydrogenase C-terminal domain-like"/>
    <property type="match status" value="1"/>
</dbReference>
<keyword evidence="4" id="KW-0274">FAD</keyword>
<dbReference type="InterPro" id="IPR036250">
    <property type="entry name" value="AcylCo_DH-like_C"/>
</dbReference>
<dbReference type="Gene3D" id="1.20.140.10">
    <property type="entry name" value="Butyryl-CoA Dehydrogenase, subunit A, domain 3"/>
    <property type="match status" value="1"/>
</dbReference>
<dbReference type="STRING" id="758825.SAMN02982985_03445"/>
<dbReference type="InterPro" id="IPR025878">
    <property type="entry name" value="Acyl-CoA_dh-like_C_dom"/>
</dbReference>
<dbReference type="Gene3D" id="2.40.110.10">
    <property type="entry name" value="Butyryl-CoA Dehydrogenase, subunit A, domain 2"/>
    <property type="match status" value="1"/>
</dbReference>
<dbReference type="RefSeq" id="WP_093388922.1">
    <property type="nucleotide sequence ID" value="NZ_FOTW01000016.1"/>
</dbReference>
<feature type="domain" description="Acetyl-CoA dehydrogenase-like C-terminal" evidence="6">
    <location>
        <begin position="519"/>
        <end position="634"/>
    </location>
</feature>
<sequence>MQSTLLSRRDIEFMLYEWLDAEALNRRPRFQDHNRETFDAAIDTAEQIATDLFAPHNKKSDQQEPHAVPDGNCLRVQIVPEVKTALDAFCAAGLMAAGQDFERDGMQLPTVVEKVLSAYFTSANVSTAAYIFLTVSSANTLLKCGTPEQVRRFVEPMFAGKFFGTMCLSEPQAGSSLSDISTRAEPDPAAGVDGERQYRLRGNKMWISAGEHELAGNIVHLVLAKIPGPDGKPIAGVKGISLFLVPKFLVNADGSLGERNDVVLAGLNHKMGNRGTSNCLLNFGEGKFQPEGKGGAIGYLVGTAHQGLANMFHMMNEARIAVGLGAAVLGYTGYLHALDYARNRPQGRHPAQKDPAQPQLPIIEHTDVRRMLLAQKAYVEGGLGLVLYSARLVDEQRSAETPEAREHAGRLLDFLTPITKSWPSQWCVEANSLAIQVHGGYGYTREYNVEQFYRDNRLNAIHEGTHGIHGLDLLGRKVSMQDGALFKAFAGELRKTVRKVRGSVGVPAHAGAGLPAELAAELASELLAHAAALESSWQRVEQVTLALYAAGDMNKTLANASAYLEAVGHVVVAWIWLQQALLAASQLPEAKAADTDFYRGKLQACRFFFRWELPKVEQQLALLESIDTTTLDMQNAWF</sequence>
<dbReference type="Pfam" id="PF00441">
    <property type="entry name" value="Acyl-CoA_dh_1"/>
    <property type="match status" value="1"/>
</dbReference>
<accession>A0A1I4PIC4</accession>
<dbReference type="Gene3D" id="1.10.540.10">
    <property type="entry name" value="Acyl-CoA dehydrogenase/oxidase, N-terminal domain"/>
    <property type="match status" value="1"/>
</dbReference>